<evidence type="ECO:0000256" key="1">
    <source>
        <dbReference type="ARBA" id="ARBA00004196"/>
    </source>
</evidence>
<dbReference type="Gene3D" id="3.40.50.2300">
    <property type="match status" value="2"/>
</dbReference>
<dbReference type="KEGG" id="arca:HC352_06110"/>
<keyword evidence="5" id="KW-1185">Reference proteome</keyword>
<organism evidence="4 5">
    <name type="scientific">Arcanobacterium buesumense</name>
    <dbReference type="NCBI Taxonomy" id="2722751"/>
    <lineage>
        <taxon>Bacteria</taxon>
        <taxon>Bacillati</taxon>
        <taxon>Actinomycetota</taxon>
        <taxon>Actinomycetes</taxon>
        <taxon>Actinomycetales</taxon>
        <taxon>Actinomycetaceae</taxon>
        <taxon>Arcanobacterium</taxon>
    </lineage>
</organism>
<dbReference type="InterPro" id="IPR025997">
    <property type="entry name" value="SBP_2_dom"/>
</dbReference>
<evidence type="ECO:0000313" key="5">
    <source>
        <dbReference type="Proteomes" id="UP000502298"/>
    </source>
</evidence>
<dbReference type="Pfam" id="PF13407">
    <property type="entry name" value="Peripla_BP_4"/>
    <property type="match status" value="1"/>
</dbReference>
<feature type="domain" description="Periplasmic binding protein" evidence="3">
    <location>
        <begin position="12"/>
        <end position="265"/>
    </location>
</feature>
<dbReference type="PANTHER" id="PTHR30036">
    <property type="entry name" value="D-XYLOSE-BINDING PERIPLASMIC PROTEIN"/>
    <property type="match status" value="1"/>
</dbReference>
<comment type="subcellular location">
    <subcellularLocation>
        <location evidence="1">Cell envelope</location>
    </subcellularLocation>
</comment>
<dbReference type="GO" id="GO:0030288">
    <property type="term" value="C:outer membrane-bounded periplasmic space"/>
    <property type="evidence" value="ECO:0007669"/>
    <property type="project" value="TreeGrafter"/>
</dbReference>
<dbReference type="InterPro" id="IPR050555">
    <property type="entry name" value="Bact_Solute-Bind_Prot2"/>
</dbReference>
<dbReference type="Proteomes" id="UP000502298">
    <property type="component" value="Chromosome"/>
</dbReference>
<dbReference type="PANTHER" id="PTHR30036:SF7">
    <property type="entry name" value="ABC TRANSPORTER PERIPLASMIC-BINDING PROTEIN YPHF"/>
    <property type="match status" value="1"/>
</dbReference>
<sequence length="309" mass="32846">MTAASEGDYVNVVKLTGIAWFDRMKTGVEEFAKESGKTAFQTGPDTNSPEKQVSVIQGLIAQKPAVIGIIPSDPEALNTVISQATSAGIKVVTQEAAGLTTPDADIEAFDNFAYGANVMDGLAKCMGNEGKYVQFVGTLTAESHMQWAKGGYDQQQRQYPKMTRLGTEVESNNNADEAYKKTKQLLQANPNLRGFQGGSSEDVIGIGRAIAEAGLQNETCVHGTGVPSQSKKGLEDGSIDEIYFWDPAAAGKAILKAGQLLAEGKTLEPGTDLGVEGYTNLVQSTENPIVFYGDASLSATKETVDNFPF</sequence>
<dbReference type="SUPFAM" id="SSF53822">
    <property type="entry name" value="Periplasmic binding protein-like I"/>
    <property type="match status" value="1"/>
</dbReference>
<gene>
    <name evidence="4" type="ORF">HC352_06110</name>
</gene>
<protein>
    <submittedName>
        <fullName evidence="4">Autoinducer 2 ABC transporter substrate-binding protein</fullName>
    </submittedName>
</protein>
<comment type="similarity">
    <text evidence="2">Belongs to the bacterial solute-binding protein 2 family.</text>
</comment>
<evidence type="ECO:0000313" key="4">
    <source>
        <dbReference type="EMBL" id="QJC22124.1"/>
    </source>
</evidence>
<proteinExistence type="inferred from homology"/>
<evidence type="ECO:0000259" key="3">
    <source>
        <dbReference type="Pfam" id="PF13407"/>
    </source>
</evidence>
<name>A0A6H2EM21_9ACTO</name>
<dbReference type="InterPro" id="IPR028082">
    <property type="entry name" value="Peripla_BP_I"/>
</dbReference>
<dbReference type="GO" id="GO:0030246">
    <property type="term" value="F:carbohydrate binding"/>
    <property type="evidence" value="ECO:0007669"/>
    <property type="project" value="TreeGrafter"/>
</dbReference>
<evidence type="ECO:0000256" key="2">
    <source>
        <dbReference type="ARBA" id="ARBA00007639"/>
    </source>
</evidence>
<accession>A0A6H2EM21</accession>
<dbReference type="CDD" id="cd20001">
    <property type="entry name" value="PBP1_LsrB_Quorum_Sensing-like"/>
    <property type="match status" value="1"/>
</dbReference>
<dbReference type="EMBL" id="CP050804">
    <property type="protein sequence ID" value="QJC22124.1"/>
    <property type="molecule type" value="Genomic_DNA"/>
</dbReference>
<dbReference type="RefSeq" id="WP_168918055.1">
    <property type="nucleotide sequence ID" value="NZ_CP050804.1"/>
</dbReference>
<reference evidence="4 5" key="1">
    <citation type="submission" date="2020-03" db="EMBL/GenBank/DDBJ databases">
        <title>Complete genome of Arcanobacterium buesumensis sp. nov. strain 2701.</title>
        <authorList>
            <person name="Borowiak M."/>
            <person name="Alssahen M."/>
            <person name="Laemmler C."/>
            <person name="Malorny B."/>
            <person name="Hassan A."/>
            <person name="Prenger-Berninghoff E."/>
            <person name="Ploetz M."/>
            <person name="Abdulmawjood A."/>
        </authorList>
    </citation>
    <scope>NUCLEOTIDE SEQUENCE [LARGE SCALE GENOMIC DNA]</scope>
    <source>
        <strain evidence="4 5">2701</strain>
    </source>
</reference>
<dbReference type="AlphaFoldDB" id="A0A6H2EM21"/>